<protein>
    <submittedName>
        <fullName evidence="2">N-acetyltransferase</fullName>
    </submittedName>
</protein>
<accession>A0A5R8QGH7</accession>
<dbReference type="PROSITE" id="PS51729">
    <property type="entry name" value="GNAT_YJDJ"/>
    <property type="match status" value="1"/>
</dbReference>
<evidence type="ECO:0000313" key="2">
    <source>
        <dbReference type="EMBL" id="TLG77149.1"/>
    </source>
</evidence>
<dbReference type="OrthoDB" id="9793389at2"/>
<dbReference type="GO" id="GO:0016740">
    <property type="term" value="F:transferase activity"/>
    <property type="evidence" value="ECO:0007669"/>
    <property type="project" value="UniProtKB-KW"/>
</dbReference>
<dbReference type="Proteomes" id="UP000306912">
    <property type="component" value="Unassembled WGS sequence"/>
</dbReference>
<keyword evidence="3" id="KW-1185">Reference proteome</keyword>
<dbReference type="Pfam" id="PF14542">
    <property type="entry name" value="Acetyltransf_CG"/>
    <property type="match status" value="1"/>
</dbReference>
<name>A0A5R8QGH7_9FIRM</name>
<dbReference type="InParanoid" id="A0A5R8QGH7"/>
<dbReference type="Gene3D" id="3.40.630.30">
    <property type="match status" value="1"/>
</dbReference>
<keyword evidence="2" id="KW-0808">Transferase</keyword>
<dbReference type="InterPro" id="IPR031165">
    <property type="entry name" value="GNAT_YJDJ"/>
</dbReference>
<proteinExistence type="predicted"/>
<dbReference type="AlphaFoldDB" id="A0A5R8QGH7"/>
<dbReference type="EMBL" id="VBWP01000001">
    <property type="protein sequence ID" value="TLG77149.1"/>
    <property type="molecule type" value="Genomic_DNA"/>
</dbReference>
<evidence type="ECO:0000259" key="1">
    <source>
        <dbReference type="PROSITE" id="PS51729"/>
    </source>
</evidence>
<reference evidence="2 3" key="1">
    <citation type="submission" date="2019-05" db="EMBL/GenBank/DDBJ databases">
        <title>Culicoidintestinum kansasii gen. nov., sp. nov. from the gastrointestinal tract of the biting midge, Culicoides sonorensis.</title>
        <authorList>
            <person name="Neupane S."/>
            <person name="Ghosh A."/>
            <person name="Gunther S."/>
            <person name="Martin K."/>
            <person name="Zurek L."/>
        </authorList>
    </citation>
    <scope>NUCLEOTIDE SEQUENCE [LARGE SCALE GENOMIC DNA]</scope>
    <source>
        <strain evidence="2 3">CS-1</strain>
    </source>
</reference>
<evidence type="ECO:0000313" key="3">
    <source>
        <dbReference type="Proteomes" id="UP000306912"/>
    </source>
</evidence>
<comment type="caution">
    <text evidence="2">The sequence shown here is derived from an EMBL/GenBank/DDBJ whole genome shotgun (WGS) entry which is preliminary data.</text>
</comment>
<dbReference type="SUPFAM" id="SSF55729">
    <property type="entry name" value="Acyl-CoA N-acyltransferases (Nat)"/>
    <property type="match status" value="1"/>
</dbReference>
<dbReference type="InterPro" id="IPR016181">
    <property type="entry name" value="Acyl_CoA_acyltransferase"/>
</dbReference>
<feature type="domain" description="N-acetyltransferase" evidence="1">
    <location>
        <begin position="13"/>
        <end position="99"/>
    </location>
</feature>
<gene>
    <name evidence="2" type="ORF">FEZ08_00595</name>
</gene>
<sequence length="104" mass="12051">MKRKEMIKMFDIVHEKESHRVIAKKDTQVLATLIYELTDNNIVILHTILENEADEDYARDLILLVVDYARRNNYKVIPASPLAAKVFKKDADLLADVRAVIEEK</sequence>
<organism evidence="2 3">
    <name type="scientific">Culicoidibacter larvae</name>
    <dbReference type="NCBI Taxonomy" id="2579976"/>
    <lineage>
        <taxon>Bacteria</taxon>
        <taxon>Bacillati</taxon>
        <taxon>Bacillota</taxon>
        <taxon>Culicoidibacteria</taxon>
        <taxon>Culicoidibacterales</taxon>
        <taxon>Culicoidibacteraceae</taxon>
        <taxon>Culicoidibacter</taxon>
    </lineage>
</organism>